<dbReference type="Proteomes" id="UP000199113">
    <property type="component" value="Unassembled WGS sequence"/>
</dbReference>
<protein>
    <recommendedName>
        <fullName evidence="1">Serine aminopeptidase S33 domain-containing protein</fullName>
    </recommendedName>
</protein>
<evidence type="ECO:0000259" key="1">
    <source>
        <dbReference type="Pfam" id="PF12146"/>
    </source>
</evidence>
<dbReference type="Gene3D" id="3.40.50.1820">
    <property type="entry name" value="alpha/beta hydrolase"/>
    <property type="match status" value="1"/>
</dbReference>
<reference evidence="2" key="1">
    <citation type="submission" date="2016-10" db="EMBL/GenBank/DDBJ databases">
        <authorList>
            <person name="de Groot N.N."/>
        </authorList>
    </citation>
    <scope>NUCLEOTIDE SEQUENCE [LARGE SCALE GENOMIC DNA]</scope>
    <source>
        <strain evidence="2">CGMCC 1.10697</strain>
    </source>
</reference>
<dbReference type="PANTHER" id="PTHR12277">
    <property type="entry name" value="ALPHA/BETA HYDROLASE DOMAIN-CONTAINING PROTEIN"/>
    <property type="match status" value="1"/>
</dbReference>
<gene>
    <name evidence="2" type="ORF">SAMN05192575_1082</name>
</gene>
<name>A0A1I1A7V5_9ACTN</name>
<dbReference type="EMBL" id="FOKC01000008">
    <property type="protein sequence ID" value="SFB34084.1"/>
    <property type="molecule type" value="Genomic_DNA"/>
</dbReference>
<dbReference type="InterPro" id="IPR029058">
    <property type="entry name" value="AB_hydrolase_fold"/>
</dbReference>
<dbReference type="Pfam" id="PF12146">
    <property type="entry name" value="Hydrolase_4"/>
    <property type="match status" value="1"/>
</dbReference>
<dbReference type="RefSeq" id="WP_198554230.1">
    <property type="nucleotide sequence ID" value="NZ_FOKC01000008.1"/>
</dbReference>
<dbReference type="SUPFAM" id="SSF53474">
    <property type="entry name" value="alpha/beta-Hydrolases"/>
    <property type="match status" value="1"/>
</dbReference>
<evidence type="ECO:0000313" key="3">
    <source>
        <dbReference type="Proteomes" id="UP000199113"/>
    </source>
</evidence>
<organism evidence="2 3">
    <name type="scientific">Nocardioides alpinus</name>
    <dbReference type="NCBI Taxonomy" id="748909"/>
    <lineage>
        <taxon>Bacteria</taxon>
        <taxon>Bacillati</taxon>
        <taxon>Actinomycetota</taxon>
        <taxon>Actinomycetes</taxon>
        <taxon>Propionibacteriales</taxon>
        <taxon>Nocardioidaceae</taxon>
        <taxon>Nocardioides</taxon>
    </lineage>
</organism>
<proteinExistence type="predicted"/>
<feature type="domain" description="Serine aminopeptidase S33" evidence="1">
    <location>
        <begin position="50"/>
        <end position="150"/>
    </location>
</feature>
<sequence>MLDALLAPLARELIYPRRGTRVAVDDSMHELDVDGAVLRGWVVNPGRTRVLVYFGGNGERLDLWREVMADLFPDHTTYLMAYRGYGASDGQPSQRALSADAVALVDHVGERHPGAPVDVIGRSLGSGVAVHVATQRTVEHVVLVTPFDSLAATAMDLFPGLPVARLIEDHWDSAAVAASLEAPVLVVRAGRDEIVRPERTDLLVGSLSDPVVASFPEADHNSISDDPGYWSSIVAFLDGPATPRT</sequence>
<accession>A0A1I1A7V5</accession>
<dbReference type="AlphaFoldDB" id="A0A1I1A7V5"/>
<evidence type="ECO:0000313" key="2">
    <source>
        <dbReference type="EMBL" id="SFB34084.1"/>
    </source>
</evidence>
<dbReference type="InterPro" id="IPR022742">
    <property type="entry name" value="Hydrolase_4"/>
</dbReference>